<evidence type="ECO:0000313" key="1">
    <source>
        <dbReference type="EMBL" id="KAJ2971200.1"/>
    </source>
</evidence>
<keyword evidence="2" id="KW-1185">Reference proteome</keyword>
<dbReference type="EMBL" id="JANJQO010001386">
    <property type="protein sequence ID" value="KAJ2971200.1"/>
    <property type="molecule type" value="Genomic_DNA"/>
</dbReference>
<gene>
    <name evidence="1" type="ORF">NQ176_g7812</name>
</gene>
<name>A0ACC1MWJ4_9HYPO</name>
<dbReference type="Proteomes" id="UP001143910">
    <property type="component" value="Unassembled WGS sequence"/>
</dbReference>
<accession>A0ACC1MWJ4</accession>
<protein>
    <submittedName>
        <fullName evidence="1">Uncharacterized protein</fullName>
    </submittedName>
</protein>
<reference evidence="1" key="1">
    <citation type="submission" date="2022-08" db="EMBL/GenBank/DDBJ databases">
        <title>Genome Sequence of Lecanicillium fungicola.</title>
        <authorList>
            <person name="Buettner E."/>
        </authorList>
    </citation>
    <scope>NUCLEOTIDE SEQUENCE</scope>
    <source>
        <strain evidence="1">Babe33</strain>
    </source>
</reference>
<comment type="caution">
    <text evidence="1">The sequence shown here is derived from an EMBL/GenBank/DDBJ whole genome shotgun (WGS) entry which is preliminary data.</text>
</comment>
<organism evidence="1 2">
    <name type="scientific">Zarea fungicola</name>
    <dbReference type="NCBI Taxonomy" id="93591"/>
    <lineage>
        <taxon>Eukaryota</taxon>
        <taxon>Fungi</taxon>
        <taxon>Dikarya</taxon>
        <taxon>Ascomycota</taxon>
        <taxon>Pezizomycotina</taxon>
        <taxon>Sordariomycetes</taxon>
        <taxon>Hypocreomycetidae</taxon>
        <taxon>Hypocreales</taxon>
        <taxon>Cordycipitaceae</taxon>
        <taxon>Zarea</taxon>
    </lineage>
</organism>
<evidence type="ECO:0000313" key="2">
    <source>
        <dbReference type="Proteomes" id="UP001143910"/>
    </source>
</evidence>
<proteinExistence type="predicted"/>
<sequence>MDSLYVASAVMPLASHPYLVPLAQELERLLKKGKNREFDLNLMSSCVAAREAYKLMKKLVDKPEWKEKAAQDQEVAKNHEKNNAILQDIPAQRKTTLRGTRSETRSTKKLKLQVKEPPMGLDTKQLQISRQAPVPIAHKHFANQLDHSRQTIENSLVMDQHTNGADDQGPPAKRQRSSEPLDDRILELASMDEDTAMTDAVDGTATAETAQNGIEQESAVMAQQLPESTTNVTPRKRGRPPKQTPTKSPATPSTTRHTRPQRR</sequence>